<sequence>MSQDLLEVTPEKLTELENTLLNTSGKVSLAQRFRALFTLKAVGKSNEAVVDIIGKGFNDPSALLKHELAYVLGQLRKTSALPVLTSVLRDLSQDPMVRHEAAEAIGAISQLESIPILEEYLNREGEDRSVKETCEIALDKIRWDWGAGKKARADRDNDSDEPREFTSEDPAPPMGSEDGPDAKQTATKAKVASEEEIEVLRKTLVDPSLPLFTRYRAMFSLRNLSTTHPSAVYALASAFTTEEPSALFKHEVAFIFGQILSPLSVPALIKVLEDESENEMVRHEAAEALGGIATDDCLPVLKKWMKKEDAPTVVRESCIVAIDMWEVRVFCCLVP</sequence>
<reference evidence="1" key="1">
    <citation type="submission" date="2021-06" db="EMBL/GenBank/DDBJ databases">
        <authorList>
            <person name="Kallberg Y."/>
            <person name="Tangrot J."/>
            <person name="Rosling A."/>
        </authorList>
    </citation>
    <scope>NUCLEOTIDE SEQUENCE</scope>
    <source>
        <strain evidence="1">CL356</strain>
    </source>
</reference>
<comment type="caution">
    <text evidence="1">The sequence shown here is derived from an EMBL/GenBank/DDBJ whole genome shotgun (WGS) entry which is preliminary data.</text>
</comment>
<proteinExistence type="predicted"/>
<evidence type="ECO:0000313" key="2">
    <source>
        <dbReference type="Proteomes" id="UP000789525"/>
    </source>
</evidence>
<organism evidence="1 2">
    <name type="scientific">Acaulospora colombiana</name>
    <dbReference type="NCBI Taxonomy" id="27376"/>
    <lineage>
        <taxon>Eukaryota</taxon>
        <taxon>Fungi</taxon>
        <taxon>Fungi incertae sedis</taxon>
        <taxon>Mucoromycota</taxon>
        <taxon>Glomeromycotina</taxon>
        <taxon>Glomeromycetes</taxon>
        <taxon>Diversisporales</taxon>
        <taxon>Acaulosporaceae</taxon>
        <taxon>Acaulospora</taxon>
    </lineage>
</organism>
<dbReference type="Proteomes" id="UP000789525">
    <property type="component" value="Unassembled WGS sequence"/>
</dbReference>
<accession>A0ACA9PJ92</accession>
<protein>
    <submittedName>
        <fullName evidence="1">6185_t:CDS:1</fullName>
    </submittedName>
</protein>
<evidence type="ECO:0000313" key="1">
    <source>
        <dbReference type="EMBL" id="CAG8711602.1"/>
    </source>
</evidence>
<name>A0ACA9PJ92_9GLOM</name>
<dbReference type="EMBL" id="CAJVPT010035525">
    <property type="protein sequence ID" value="CAG8711602.1"/>
    <property type="molecule type" value="Genomic_DNA"/>
</dbReference>
<gene>
    <name evidence="1" type="ORF">ACOLOM_LOCUS10698</name>
</gene>
<keyword evidence="2" id="KW-1185">Reference proteome</keyword>